<reference evidence="2 3" key="1">
    <citation type="journal article" date="2023" name="Nucleic Acids Res.">
        <title>The hologenome of Daphnia magna reveals possible DNA methylation and microbiome-mediated evolution of the host genome.</title>
        <authorList>
            <person name="Chaturvedi A."/>
            <person name="Li X."/>
            <person name="Dhandapani V."/>
            <person name="Marshall H."/>
            <person name="Kissane S."/>
            <person name="Cuenca-Cambronero M."/>
            <person name="Asole G."/>
            <person name="Calvet F."/>
            <person name="Ruiz-Romero M."/>
            <person name="Marangio P."/>
            <person name="Guigo R."/>
            <person name="Rago D."/>
            <person name="Mirbahai L."/>
            <person name="Eastwood N."/>
            <person name="Colbourne J.K."/>
            <person name="Zhou J."/>
            <person name="Mallon E."/>
            <person name="Orsini L."/>
        </authorList>
    </citation>
    <scope>NUCLEOTIDE SEQUENCE [LARGE SCALE GENOMIC DNA]</scope>
    <source>
        <strain evidence="2">LRV0_1</strain>
    </source>
</reference>
<keyword evidence="3" id="KW-1185">Reference proteome</keyword>
<dbReference type="Proteomes" id="UP001234178">
    <property type="component" value="Unassembled WGS sequence"/>
</dbReference>
<evidence type="ECO:0000256" key="1">
    <source>
        <dbReference type="SAM" id="MobiDB-lite"/>
    </source>
</evidence>
<comment type="caution">
    <text evidence="2">The sequence shown here is derived from an EMBL/GenBank/DDBJ whole genome shotgun (WGS) entry which is preliminary data.</text>
</comment>
<organism evidence="2 3">
    <name type="scientific">Daphnia magna</name>
    <dbReference type="NCBI Taxonomy" id="35525"/>
    <lineage>
        <taxon>Eukaryota</taxon>
        <taxon>Metazoa</taxon>
        <taxon>Ecdysozoa</taxon>
        <taxon>Arthropoda</taxon>
        <taxon>Crustacea</taxon>
        <taxon>Branchiopoda</taxon>
        <taxon>Diplostraca</taxon>
        <taxon>Cladocera</taxon>
        <taxon>Anomopoda</taxon>
        <taxon>Daphniidae</taxon>
        <taxon>Daphnia</taxon>
    </lineage>
</organism>
<dbReference type="EMBL" id="JAOYFB010000038">
    <property type="protein sequence ID" value="KAK4027769.1"/>
    <property type="molecule type" value="Genomic_DNA"/>
</dbReference>
<protein>
    <submittedName>
        <fullName evidence="2">Uncharacterized protein</fullName>
    </submittedName>
</protein>
<evidence type="ECO:0000313" key="3">
    <source>
        <dbReference type="Proteomes" id="UP001234178"/>
    </source>
</evidence>
<proteinExistence type="predicted"/>
<name>A0ABR0ARN8_9CRUS</name>
<gene>
    <name evidence="2" type="ORF">OUZ56_016816</name>
</gene>
<sequence length="112" mass="13272">MIPTMLEDEYNDRRMRLTRNIYQHILHLPRHLGSRLKLDQFSGVQNRPRIQLLSIYSSNLASSWGAESRKPSNTEGRYARQRRRNTKSRIGLGSFLLYAEESFRSRIFFKIA</sequence>
<feature type="region of interest" description="Disordered" evidence="1">
    <location>
        <begin position="62"/>
        <end position="84"/>
    </location>
</feature>
<evidence type="ECO:0000313" key="2">
    <source>
        <dbReference type="EMBL" id="KAK4027769.1"/>
    </source>
</evidence>
<accession>A0ABR0ARN8</accession>